<gene>
    <name evidence="5" type="ordered locus">Sinac_3762</name>
</gene>
<dbReference type="eggNOG" id="COG0662">
    <property type="taxonomic scope" value="Bacteria"/>
</dbReference>
<dbReference type="InterPro" id="IPR018062">
    <property type="entry name" value="HTH_AraC-typ_CS"/>
</dbReference>
<dbReference type="EMBL" id="CP003364">
    <property type="protein sequence ID" value="AGA27998.1"/>
    <property type="molecule type" value="Genomic_DNA"/>
</dbReference>
<dbReference type="eggNOG" id="COG2207">
    <property type="taxonomic scope" value="Bacteria"/>
</dbReference>
<dbReference type="KEGG" id="saci:Sinac_3762"/>
<dbReference type="AlphaFoldDB" id="L0DGR3"/>
<dbReference type="InterPro" id="IPR014710">
    <property type="entry name" value="RmlC-like_jellyroll"/>
</dbReference>
<dbReference type="InterPro" id="IPR020449">
    <property type="entry name" value="Tscrpt_reg_AraC-type_HTH"/>
</dbReference>
<dbReference type="InterPro" id="IPR009057">
    <property type="entry name" value="Homeodomain-like_sf"/>
</dbReference>
<evidence type="ECO:0000313" key="6">
    <source>
        <dbReference type="Proteomes" id="UP000010798"/>
    </source>
</evidence>
<evidence type="ECO:0000259" key="4">
    <source>
        <dbReference type="PROSITE" id="PS01124"/>
    </source>
</evidence>
<dbReference type="Pfam" id="PF12833">
    <property type="entry name" value="HTH_18"/>
    <property type="match status" value="1"/>
</dbReference>
<sequence>MLTRLPPGTFFGQSRGRVEVAGLTFAESAYPAGFDIPAHAHAHAFFYLVIEGACEETARHVTSTCGPSTLVFHPSGEPHANRWPGAGGRAFHIEISQTRADNIREHSVVLDDRVEFRGGMAPWLAMRLYREYCRPDGASLLALEGMALEVLAEASRREVPAPGRTAPRWLNQARELLHDRFAENLPLGMIAATVGVHPVHLARTFCRQFGCSPGEYLRRLRIEITCQRLAMTDAPLAEIALAAGFSDQSHFTKTFRHFNGMTPGEYRRRLRSR</sequence>
<dbReference type="Gene3D" id="2.60.120.10">
    <property type="entry name" value="Jelly Rolls"/>
    <property type="match status" value="1"/>
</dbReference>
<dbReference type="PROSITE" id="PS00041">
    <property type="entry name" value="HTH_ARAC_FAMILY_1"/>
    <property type="match status" value="1"/>
</dbReference>
<keyword evidence="3" id="KW-0804">Transcription</keyword>
<dbReference type="HOGENOM" id="CLU_000445_88_16_0"/>
<dbReference type="Proteomes" id="UP000010798">
    <property type="component" value="Chromosome"/>
</dbReference>
<protein>
    <submittedName>
        <fullName evidence="5">DNA-binding domain-containing protein, AraC-type</fullName>
    </submittedName>
</protein>
<evidence type="ECO:0000256" key="3">
    <source>
        <dbReference type="ARBA" id="ARBA00023163"/>
    </source>
</evidence>
<feature type="domain" description="HTH araC/xylS-type" evidence="4">
    <location>
        <begin position="171"/>
        <end position="269"/>
    </location>
</feature>
<evidence type="ECO:0000256" key="2">
    <source>
        <dbReference type="ARBA" id="ARBA00023125"/>
    </source>
</evidence>
<organism evidence="5 6">
    <name type="scientific">Singulisphaera acidiphila (strain ATCC BAA-1392 / DSM 18658 / VKM B-2454 / MOB10)</name>
    <dbReference type="NCBI Taxonomy" id="886293"/>
    <lineage>
        <taxon>Bacteria</taxon>
        <taxon>Pseudomonadati</taxon>
        <taxon>Planctomycetota</taxon>
        <taxon>Planctomycetia</taxon>
        <taxon>Isosphaerales</taxon>
        <taxon>Isosphaeraceae</taxon>
        <taxon>Singulisphaera</taxon>
    </lineage>
</organism>
<evidence type="ECO:0000256" key="1">
    <source>
        <dbReference type="ARBA" id="ARBA00023015"/>
    </source>
</evidence>
<dbReference type="OrthoDB" id="273555at2"/>
<dbReference type="STRING" id="886293.Sinac_3762"/>
<keyword evidence="1" id="KW-0805">Transcription regulation</keyword>
<dbReference type="PRINTS" id="PR00032">
    <property type="entry name" value="HTHARAC"/>
</dbReference>
<name>L0DGR3_SINAD</name>
<dbReference type="GO" id="GO:0003700">
    <property type="term" value="F:DNA-binding transcription factor activity"/>
    <property type="evidence" value="ECO:0007669"/>
    <property type="project" value="InterPro"/>
</dbReference>
<dbReference type="PROSITE" id="PS01124">
    <property type="entry name" value="HTH_ARAC_FAMILY_2"/>
    <property type="match status" value="1"/>
</dbReference>
<dbReference type="InterPro" id="IPR011051">
    <property type="entry name" value="RmlC_Cupin_sf"/>
</dbReference>
<proteinExistence type="predicted"/>
<reference evidence="5 6" key="1">
    <citation type="submission" date="2012-02" db="EMBL/GenBank/DDBJ databases">
        <title>Complete sequence of chromosome of Singulisphaera acidiphila DSM 18658.</title>
        <authorList>
            <consortium name="US DOE Joint Genome Institute (JGI-PGF)"/>
            <person name="Lucas S."/>
            <person name="Copeland A."/>
            <person name="Lapidus A."/>
            <person name="Glavina del Rio T."/>
            <person name="Dalin E."/>
            <person name="Tice H."/>
            <person name="Bruce D."/>
            <person name="Goodwin L."/>
            <person name="Pitluck S."/>
            <person name="Peters L."/>
            <person name="Ovchinnikova G."/>
            <person name="Chertkov O."/>
            <person name="Kyrpides N."/>
            <person name="Mavromatis K."/>
            <person name="Ivanova N."/>
            <person name="Brettin T."/>
            <person name="Detter J.C."/>
            <person name="Han C."/>
            <person name="Larimer F."/>
            <person name="Land M."/>
            <person name="Hauser L."/>
            <person name="Markowitz V."/>
            <person name="Cheng J.-F."/>
            <person name="Hugenholtz P."/>
            <person name="Woyke T."/>
            <person name="Wu D."/>
            <person name="Tindall B."/>
            <person name="Pomrenke H."/>
            <person name="Brambilla E."/>
            <person name="Klenk H.-P."/>
            <person name="Eisen J.A."/>
        </authorList>
    </citation>
    <scope>NUCLEOTIDE SEQUENCE [LARGE SCALE GENOMIC DNA]</scope>
    <source>
        <strain evidence="6">ATCC BAA-1392 / DSM 18658 / VKM B-2454 / MOB10</strain>
    </source>
</reference>
<keyword evidence="6" id="KW-1185">Reference proteome</keyword>
<evidence type="ECO:0000313" key="5">
    <source>
        <dbReference type="EMBL" id="AGA27998.1"/>
    </source>
</evidence>
<dbReference type="GO" id="GO:0043565">
    <property type="term" value="F:sequence-specific DNA binding"/>
    <property type="evidence" value="ECO:0007669"/>
    <property type="project" value="InterPro"/>
</dbReference>
<dbReference type="InterPro" id="IPR018060">
    <property type="entry name" value="HTH_AraC"/>
</dbReference>
<dbReference type="SUPFAM" id="SSF46689">
    <property type="entry name" value="Homeodomain-like"/>
    <property type="match status" value="2"/>
</dbReference>
<keyword evidence="2 5" id="KW-0238">DNA-binding</keyword>
<dbReference type="SUPFAM" id="SSF51182">
    <property type="entry name" value="RmlC-like cupins"/>
    <property type="match status" value="1"/>
</dbReference>
<dbReference type="InterPro" id="IPR050204">
    <property type="entry name" value="AraC_XylS_family_regulators"/>
</dbReference>
<dbReference type="SMART" id="SM00342">
    <property type="entry name" value="HTH_ARAC"/>
    <property type="match status" value="1"/>
</dbReference>
<dbReference type="RefSeq" id="WP_015247137.1">
    <property type="nucleotide sequence ID" value="NC_019892.1"/>
</dbReference>
<accession>L0DGR3</accession>
<dbReference type="Gene3D" id="1.10.10.60">
    <property type="entry name" value="Homeodomain-like"/>
    <property type="match status" value="2"/>
</dbReference>
<dbReference type="PANTHER" id="PTHR46796">
    <property type="entry name" value="HTH-TYPE TRANSCRIPTIONAL ACTIVATOR RHAS-RELATED"/>
    <property type="match status" value="1"/>
</dbReference>